<dbReference type="Gene3D" id="6.20.210.20">
    <property type="entry name" value="THAP domain"/>
    <property type="match status" value="1"/>
</dbReference>
<feature type="non-terminal residue" evidence="8">
    <location>
        <position position="107"/>
    </location>
</feature>
<keyword evidence="3" id="KW-0862">Zinc</keyword>
<gene>
    <name evidence="8" type="ORF">g.36832</name>
</gene>
<evidence type="ECO:0000259" key="7">
    <source>
        <dbReference type="PROSITE" id="PS50950"/>
    </source>
</evidence>
<dbReference type="SUPFAM" id="SSF57716">
    <property type="entry name" value="Glucocorticoid receptor-like (DNA-binding domain)"/>
    <property type="match status" value="1"/>
</dbReference>
<dbReference type="InterPro" id="IPR026521">
    <property type="entry name" value="THAP2"/>
</dbReference>
<keyword evidence="4 5" id="KW-0238">DNA-binding</keyword>
<evidence type="ECO:0000256" key="4">
    <source>
        <dbReference type="ARBA" id="ARBA00023125"/>
    </source>
</evidence>
<dbReference type="AlphaFoldDB" id="A0A1B6LMQ8"/>
<keyword evidence="1" id="KW-0479">Metal-binding</keyword>
<evidence type="ECO:0000256" key="3">
    <source>
        <dbReference type="ARBA" id="ARBA00022833"/>
    </source>
</evidence>
<sequence length="107" mass="12442">MVNKCIAYNCNNSALKKCGFSYHRFPQDPELKRRWIVATKRIGFTPTKYSSICSAHFEKNAFEVGGIIKRLKKDAVPTLFQFPPHLQKPQPKRRRTSRSIQDETESK</sequence>
<accession>A0A1B6LMQ8</accession>
<dbReference type="PANTHER" id="PTHR47696:SF1">
    <property type="entry name" value="THAP DOMAIN-CONTAINING PROTEIN 2"/>
    <property type="match status" value="1"/>
</dbReference>
<evidence type="ECO:0000256" key="2">
    <source>
        <dbReference type="ARBA" id="ARBA00022771"/>
    </source>
</evidence>
<evidence type="ECO:0000256" key="1">
    <source>
        <dbReference type="ARBA" id="ARBA00022723"/>
    </source>
</evidence>
<dbReference type="Pfam" id="PF05485">
    <property type="entry name" value="THAP"/>
    <property type="match status" value="1"/>
</dbReference>
<dbReference type="InterPro" id="IPR038441">
    <property type="entry name" value="THAP_Znf_sf"/>
</dbReference>
<feature type="domain" description="THAP-type" evidence="7">
    <location>
        <begin position="1"/>
        <end position="80"/>
    </location>
</feature>
<proteinExistence type="predicted"/>
<dbReference type="EMBL" id="GEBQ01014962">
    <property type="protein sequence ID" value="JAT25015.1"/>
    <property type="molecule type" value="Transcribed_RNA"/>
</dbReference>
<evidence type="ECO:0000256" key="5">
    <source>
        <dbReference type="PROSITE-ProRule" id="PRU00309"/>
    </source>
</evidence>
<dbReference type="PANTHER" id="PTHR47696">
    <property type="entry name" value="THAP DOMAIN-CONTAINING PROTEIN 2"/>
    <property type="match status" value="1"/>
</dbReference>
<dbReference type="InterPro" id="IPR006612">
    <property type="entry name" value="THAP_Znf"/>
</dbReference>
<evidence type="ECO:0000313" key="8">
    <source>
        <dbReference type="EMBL" id="JAT25015.1"/>
    </source>
</evidence>
<reference evidence="8" key="1">
    <citation type="submission" date="2015-11" db="EMBL/GenBank/DDBJ databases">
        <title>De novo transcriptome assembly of four potential Pierce s Disease insect vectors from Arizona vineyards.</title>
        <authorList>
            <person name="Tassone E.E."/>
        </authorList>
    </citation>
    <scope>NUCLEOTIDE SEQUENCE</scope>
</reference>
<dbReference type="SMART" id="SM00980">
    <property type="entry name" value="THAP"/>
    <property type="match status" value="1"/>
</dbReference>
<dbReference type="GO" id="GO:0003677">
    <property type="term" value="F:DNA binding"/>
    <property type="evidence" value="ECO:0007669"/>
    <property type="project" value="UniProtKB-UniRule"/>
</dbReference>
<keyword evidence="2 5" id="KW-0863">Zinc-finger</keyword>
<feature type="region of interest" description="Disordered" evidence="6">
    <location>
        <begin position="81"/>
        <end position="107"/>
    </location>
</feature>
<dbReference type="PROSITE" id="PS50950">
    <property type="entry name" value="ZF_THAP"/>
    <property type="match status" value="1"/>
</dbReference>
<name>A0A1B6LMQ8_9HEMI</name>
<protein>
    <recommendedName>
        <fullName evidence="7">THAP-type domain-containing protein</fullName>
    </recommendedName>
</protein>
<organism evidence="8">
    <name type="scientific">Graphocephala atropunctata</name>
    <dbReference type="NCBI Taxonomy" id="36148"/>
    <lineage>
        <taxon>Eukaryota</taxon>
        <taxon>Metazoa</taxon>
        <taxon>Ecdysozoa</taxon>
        <taxon>Arthropoda</taxon>
        <taxon>Hexapoda</taxon>
        <taxon>Insecta</taxon>
        <taxon>Pterygota</taxon>
        <taxon>Neoptera</taxon>
        <taxon>Paraneoptera</taxon>
        <taxon>Hemiptera</taxon>
        <taxon>Auchenorrhyncha</taxon>
        <taxon>Membracoidea</taxon>
        <taxon>Cicadellidae</taxon>
        <taxon>Cicadellinae</taxon>
        <taxon>Cicadellini</taxon>
        <taxon>Graphocephala</taxon>
    </lineage>
</organism>
<dbReference type="GO" id="GO:0008270">
    <property type="term" value="F:zinc ion binding"/>
    <property type="evidence" value="ECO:0007669"/>
    <property type="project" value="UniProtKB-KW"/>
</dbReference>
<dbReference type="SMART" id="SM00692">
    <property type="entry name" value="DM3"/>
    <property type="match status" value="1"/>
</dbReference>
<evidence type="ECO:0000256" key="6">
    <source>
        <dbReference type="SAM" id="MobiDB-lite"/>
    </source>
</evidence>